<name>A0A0N5BMP9_STREA</name>
<reference evidence="3" key="1">
    <citation type="submission" date="2017-02" db="UniProtKB">
        <authorList>
            <consortium name="WormBaseParasite"/>
        </authorList>
    </citation>
    <scope>IDENTIFICATION</scope>
</reference>
<organism evidence="2 3">
    <name type="scientific">Strongyloides papillosus</name>
    <name type="common">Intestinal threadworm</name>
    <dbReference type="NCBI Taxonomy" id="174720"/>
    <lineage>
        <taxon>Eukaryota</taxon>
        <taxon>Metazoa</taxon>
        <taxon>Ecdysozoa</taxon>
        <taxon>Nematoda</taxon>
        <taxon>Chromadorea</taxon>
        <taxon>Rhabditida</taxon>
        <taxon>Tylenchina</taxon>
        <taxon>Panagrolaimomorpha</taxon>
        <taxon>Strongyloidoidea</taxon>
        <taxon>Strongyloididae</taxon>
        <taxon>Strongyloides</taxon>
    </lineage>
</organism>
<evidence type="ECO:0000313" key="2">
    <source>
        <dbReference type="Proteomes" id="UP000046392"/>
    </source>
</evidence>
<dbReference type="WBParaSite" id="SPAL_0000718625.1">
    <property type="protein sequence ID" value="SPAL_0000718625.1"/>
    <property type="gene ID" value="SPAL_0000718625"/>
</dbReference>
<dbReference type="Proteomes" id="UP000046392">
    <property type="component" value="Unplaced"/>
</dbReference>
<sequence length="66" mass="7285">MLDSSFKGSDKCRLPTSSDAPRCGWAPRQRSTHQMHRLGTGHRNRDSQIAAATELPVLTTSDSTMK</sequence>
<protein>
    <submittedName>
        <fullName evidence="3">Uncharacterized protein</fullName>
    </submittedName>
</protein>
<evidence type="ECO:0000313" key="3">
    <source>
        <dbReference type="WBParaSite" id="SPAL_0000718625.1"/>
    </source>
</evidence>
<feature type="region of interest" description="Disordered" evidence="1">
    <location>
        <begin position="1"/>
        <end position="66"/>
    </location>
</feature>
<accession>A0A0N5BMP9</accession>
<evidence type="ECO:0000256" key="1">
    <source>
        <dbReference type="SAM" id="MobiDB-lite"/>
    </source>
</evidence>
<keyword evidence="2" id="KW-1185">Reference proteome</keyword>
<proteinExistence type="predicted"/>
<feature type="compositionally biased region" description="Basic residues" evidence="1">
    <location>
        <begin position="30"/>
        <end position="42"/>
    </location>
</feature>
<dbReference type="AlphaFoldDB" id="A0A0N5BMP9"/>